<dbReference type="AlphaFoldDB" id="A0A8F5BR74"/>
<evidence type="ECO:0000313" key="2">
    <source>
        <dbReference type="Proteomes" id="UP000694018"/>
    </source>
</evidence>
<keyword evidence="1" id="KW-0378">Hydrolase</keyword>
<dbReference type="GO" id="GO:0001682">
    <property type="term" value="P:tRNA 5'-leader removal"/>
    <property type="evidence" value="ECO:0007669"/>
    <property type="project" value="InterPro"/>
</dbReference>
<reference evidence="1" key="1">
    <citation type="journal article" date="2021" name="Environ. Microbiol.">
        <title>New insights into the diversity and evolution of the archaeal mobilome from three complete genomes of Saccharolobus shibatae.</title>
        <authorList>
            <person name="Medvedeva S."/>
            <person name="Brandt D."/>
            <person name="Cvirkaite-Krupovic V."/>
            <person name="Liu Y."/>
            <person name="Severinov K."/>
            <person name="Ishino S."/>
            <person name="Ishino Y."/>
            <person name="Prangishvili D."/>
            <person name="Kalinowski J."/>
            <person name="Krupovic M."/>
        </authorList>
    </citation>
    <scope>NUCLEOTIDE SEQUENCE</scope>
    <source>
        <strain evidence="1">B12</strain>
    </source>
</reference>
<organism evidence="1 2">
    <name type="scientific">Saccharolobus shibatae (strain ATCC 51178 / DSM 5389 / JCM 8931 / NBRC 15437 / B12)</name>
    <name type="common">Sulfolobus shibatae</name>
    <dbReference type="NCBI Taxonomy" id="523848"/>
    <lineage>
        <taxon>Archaea</taxon>
        <taxon>Thermoproteota</taxon>
        <taxon>Thermoprotei</taxon>
        <taxon>Sulfolobales</taxon>
        <taxon>Sulfolobaceae</taxon>
        <taxon>Saccharolobus</taxon>
    </lineage>
</organism>
<accession>A0A8F5BR74</accession>
<dbReference type="KEGG" id="sshi:J5U23_02697"/>
<name>A0A8F5BR74_SACSH</name>
<dbReference type="EC" id="3.1.26.5" evidence="1"/>
<dbReference type="RefSeq" id="WP_218258570.1">
    <property type="nucleotide sequence ID" value="NZ_CP077717.1"/>
</dbReference>
<dbReference type="GO" id="GO:0003723">
    <property type="term" value="F:RNA binding"/>
    <property type="evidence" value="ECO:0007669"/>
    <property type="project" value="InterPro"/>
</dbReference>
<sequence>MILDYINSKIRILWYTDPSLISREGLILLETEKTFLIRLKGKNKVIRIFKAHGIFEITFKGKSFIIAGYKLVRKPWRRI</sequence>
<dbReference type="InterPro" id="IPR002730">
    <property type="entry name" value="Rpp29/RNP1"/>
</dbReference>
<dbReference type="EMBL" id="CP077717">
    <property type="protein sequence ID" value="QXJ29813.1"/>
    <property type="molecule type" value="Genomic_DNA"/>
</dbReference>
<dbReference type="Proteomes" id="UP000694018">
    <property type="component" value="Chromosome"/>
</dbReference>
<dbReference type="GO" id="GO:0004526">
    <property type="term" value="F:ribonuclease P activity"/>
    <property type="evidence" value="ECO:0007669"/>
    <property type="project" value="UniProtKB-EC"/>
</dbReference>
<proteinExistence type="predicted"/>
<gene>
    <name evidence="1" type="ORF">J5U23_02697</name>
</gene>
<dbReference type="GeneID" id="65564173"/>
<dbReference type="OrthoDB" id="35994at2157"/>
<protein>
    <submittedName>
        <fullName evidence="1">Ribonuclease P protein component 1</fullName>
        <ecNumber evidence="1">3.1.26.5</ecNumber>
    </submittedName>
</protein>
<dbReference type="GO" id="GO:0030677">
    <property type="term" value="C:ribonuclease P complex"/>
    <property type="evidence" value="ECO:0007669"/>
    <property type="project" value="InterPro"/>
</dbReference>
<dbReference type="Pfam" id="PF01868">
    <property type="entry name" value="RNase_P-MRP_p29"/>
    <property type="match status" value="1"/>
</dbReference>
<evidence type="ECO:0000313" key="1">
    <source>
        <dbReference type="EMBL" id="QXJ29813.1"/>
    </source>
</evidence>